<organism evidence="2 3">
    <name type="scientific">Fusarium oxysporum f. sp. raphani 54005</name>
    <dbReference type="NCBI Taxonomy" id="1089458"/>
    <lineage>
        <taxon>Eukaryota</taxon>
        <taxon>Fungi</taxon>
        <taxon>Dikarya</taxon>
        <taxon>Ascomycota</taxon>
        <taxon>Pezizomycotina</taxon>
        <taxon>Sordariomycetes</taxon>
        <taxon>Hypocreomycetidae</taxon>
        <taxon>Hypocreales</taxon>
        <taxon>Nectriaceae</taxon>
        <taxon>Fusarium</taxon>
        <taxon>Fusarium oxysporum species complex</taxon>
    </lineage>
</organism>
<evidence type="ECO:0000313" key="3">
    <source>
        <dbReference type="Proteomes" id="UP000030663"/>
    </source>
</evidence>
<keyword evidence="3" id="KW-1185">Reference proteome</keyword>
<dbReference type="HOGENOM" id="CLU_035152_0_0_1"/>
<dbReference type="Proteomes" id="UP000030663">
    <property type="component" value="Unassembled WGS sequence"/>
</dbReference>
<proteinExistence type="predicted"/>
<feature type="signal peptide" evidence="1">
    <location>
        <begin position="1"/>
        <end position="25"/>
    </location>
</feature>
<protein>
    <submittedName>
        <fullName evidence="2">Uncharacterized protein</fullName>
    </submittedName>
</protein>
<dbReference type="OrthoDB" id="5078134at2759"/>
<accession>X0BEH8</accession>
<name>X0BEH8_FUSOX</name>
<evidence type="ECO:0000313" key="2">
    <source>
        <dbReference type="EMBL" id="EXK76894.1"/>
    </source>
</evidence>
<evidence type="ECO:0000256" key="1">
    <source>
        <dbReference type="SAM" id="SignalP"/>
    </source>
</evidence>
<reference evidence="2 3" key="1">
    <citation type="submission" date="2011-11" db="EMBL/GenBank/DDBJ databases">
        <title>The Genome Sequence of Fusarium oxysporum PHW815.</title>
        <authorList>
            <consortium name="The Broad Institute Genome Sequencing Platform"/>
            <person name="Ma L.-J."/>
            <person name="Gale L.R."/>
            <person name="Schwartz D.C."/>
            <person name="Zhou S."/>
            <person name="Corby-Kistler H."/>
            <person name="Young S.K."/>
            <person name="Zeng Q."/>
            <person name="Gargeya S."/>
            <person name="Fitzgerald M."/>
            <person name="Haas B."/>
            <person name="Abouelleil A."/>
            <person name="Alvarado L."/>
            <person name="Arachchi H.M."/>
            <person name="Berlin A."/>
            <person name="Brown A."/>
            <person name="Chapman S.B."/>
            <person name="Chen Z."/>
            <person name="Dunbar C."/>
            <person name="Freedman E."/>
            <person name="Gearin G."/>
            <person name="Goldberg J."/>
            <person name="Griggs A."/>
            <person name="Gujja S."/>
            <person name="Heiman D."/>
            <person name="Howarth C."/>
            <person name="Larson L."/>
            <person name="Lui A."/>
            <person name="MacDonald P.J.P."/>
            <person name="Montmayeur A."/>
            <person name="Murphy C."/>
            <person name="Neiman D."/>
            <person name="Pearson M."/>
            <person name="Priest M."/>
            <person name="Roberts A."/>
            <person name="Saif S."/>
            <person name="Shea T."/>
            <person name="Shenoy N."/>
            <person name="Sisk P."/>
            <person name="Stolte C."/>
            <person name="Sykes S."/>
            <person name="Wortman J."/>
            <person name="Nusbaum C."/>
            <person name="Birren B."/>
        </authorList>
    </citation>
    <scope>NUCLEOTIDE SEQUENCE [LARGE SCALE GENOMIC DNA]</scope>
    <source>
        <strain evidence="2 3">54005</strain>
    </source>
</reference>
<feature type="chain" id="PRO_5004935669" evidence="1">
    <location>
        <begin position="26"/>
        <end position="546"/>
    </location>
</feature>
<gene>
    <name evidence="2" type="ORF">FOQG_18378</name>
</gene>
<keyword evidence="1" id="KW-0732">Signal</keyword>
<dbReference type="EMBL" id="KI979434">
    <property type="protein sequence ID" value="EXK76894.1"/>
    <property type="molecule type" value="Genomic_DNA"/>
</dbReference>
<sequence>MKMNILLAQLLSYVLLAHCAQSTLSETCAGLQNLSTCKFKFSVPTGFTVNTKEVTEKRYLNKCKTKKKEKKPCATKKEPSKTCDVMTCVSGYDITTKRVPTGLKVVTKQVDLCQTVRNVLGQSEGDNFIKSSEAICKCFPRLQQLSLTTQAKSISQGVISKANAKVADEIPGLETASFLFLILFVLLTDSNSVCGTEMDVPTYAKIITGMKSCEKGSCNSTQIIEAVQYVFSRFRNDIEGGFKGVLSNWGILTSMNATSVEQRDALSNLMSYVSLAQAQVESINASCEKLGSCKGPAVSSFMEQVNSNIASASYLGNLRFPADLGGKLNNLLQRQANASSQARDLLDEAATVALFKNGKVKTVKDLFQLLPMAKHVKDLSNDIKTQLDPFKEFLPNNLTFAISTAKEENKLRSMSFDEIELELNVSEKGENREVLEKLEAMQELILRNYDGNYLFRVISSISSIQGQLSYLSAMNGKFVIETNIVTFEHWSKLPTMAMPCSKTVDKTYKDSGFKEVFSYPEYSKCTVDGMTAKFPDLQIGYFRWSF</sequence>
<dbReference type="AlphaFoldDB" id="X0BEH8"/>